<keyword evidence="3" id="KW-1003">Cell membrane</keyword>
<keyword evidence="4 7" id="KW-0812">Transmembrane</keyword>
<proteinExistence type="inferred from homology"/>
<protein>
    <submittedName>
        <fullName evidence="9">Carbohydrate ABC transporter permease</fullName>
    </submittedName>
</protein>
<evidence type="ECO:0000256" key="1">
    <source>
        <dbReference type="ARBA" id="ARBA00004651"/>
    </source>
</evidence>
<gene>
    <name evidence="9" type="ORF">ACFO4R_03980</name>
</gene>
<keyword evidence="6 7" id="KW-0472">Membrane</keyword>
<dbReference type="RefSeq" id="WP_379787731.1">
    <property type="nucleotide sequence ID" value="NZ_JBHSHL010000014.1"/>
</dbReference>
<feature type="domain" description="ABC transmembrane type-1" evidence="8">
    <location>
        <begin position="68"/>
        <end position="284"/>
    </location>
</feature>
<dbReference type="PANTHER" id="PTHR30193:SF37">
    <property type="entry name" value="INNER MEMBRANE ABC TRANSPORTER PERMEASE PROTEIN YCJO"/>
    <property type="match status" value="1"/>
</dbReference>
<keyword evidence="2 7" id="KW-0813">Transport</keyword>
<organism evidence="9 10">
    <name type="scientific">Filifactor villosus</name>
    <dbReference type="NCBI Taxonomy" id="29374"/>
    <lineage>
        <taxon>Bacteria</taxon>
        <taxon>Bacillati</taxon>
        <taxon>Bacillota</taxon>
        <taxon>Clostridia</taxon>
        <taxon>Peptostreptococcales</taxon>
        <taxon>Filifactoraceae</taxon>
        <taxon>Filifactor</taxon>
    </lineage>
</organism>
<feature type="transmembrane region" description="Helical" evidence="7">
    <location>
        <begin position="159"/>
        <end position="182"/>
    </location>
</feature>
<evidence type="ECO:0000256" key="4">
    <source>
        <dbReference type="ARBA" id="ARBA00022692"/>
    </source>
</evidence>
<evidence type="ECO:0000313" key="9">
    <source>
        <dbReference type="EMBL" id="MFC4804233.1"/>
    </source>
</evidence>
<dbReference type="Proteomes" id="UP001595916">
    <property type="component" value="Unassembled WGS sequence"/>
</dbReference>
<evidence type="ECO:0000256" key="6">
    <source>
        <dbReference type="ARBA" id="ARBA00023136"/>
    </source>
</evidence>
<dbReference type="PROSITE" id="PS50928">
    <property type="entry name" value="ABC_TM1"/>
    <property type="match status" value="1"/>
</dbReference>
<evidence type="ECO:0000313" key="10">
    <source>
        <dbReference type="Proteomes" id="UP001595916"/>
    </source>
</evidence>
<dbReference type="SUPFAM" id="SSF161098">
    <property type="entry name" value="MetI-like"/>
    <property type="match status" value="1"/>
</dbReference>
<evidence type="ECO:0000259" key="8">
    <source>
        <dbReference type="PROSITE" id="PS50928"/>
    </source>
</evidence>
<comment type="similarity">
    <text evidence="7">Belongs to the binding-protein-dependent transport system permease family.</text>
</comment>
<sequence>MNLYRNKKIAFFFMFPALLIILVFIYYPILENFIYSLYRWSSFSSQKEYIGLENYRRLFQDPVFYQALKNNLLYCIVSIIFQVGLGLVIAAVLEEKGFRRFQPFFRSIYFMPSVISITVIGLLFQLIYHPTIGLLNQSLIAVGLKSLTRAWIGEKQTAMYAVIAVSQWQSIGYIMLLFLVAIQKIPEGIYESAVIDGANGWQKFWYITVPQVRGTIVLSSILTIIGGFKVFDEVYVMTAGGPGRATEVLASFLYRSGFRNDEMGYASSIATVIFIITFLITLLQLKTTEKQEG</sequence>
<dbReference type="EMBL" id="JBHSHL010000014">
    <property type="protein sequence ID" value="MFC4804233.1"/>
    <property type="molecule type" value="Genomic_DNA"/>
</dbReference>
<accession>A0ABV9QK41</accession>
<dbReference type="CDD" id="cd06261">
    <property type="entry name" value="TM_PBP2"/>
    <property type="match status" value="1"/>
</dbReference>
<evidence type="ECO:0000256" key="5">
    <source>
        <dbReference type="ARBA" id="ARBA00022989"/>
    </source>
</evidence>
<feature type="transmembrane region" description="Helical" evidence="7">
    <location>
        <begin position="71"/>
        <end position="93"/>
    </location>
</feature>
<dbReference type="InterPro" id="IPR035906">
    <property type="entry name" value="MetI-like_sf"/>
</dbReference>
<keyword evidence="5 7" id="KW-1133">Transmembrane helix</keyword>
<evidence type="ECO:0000256" key="3">
    <source>
        <dbReference type="ARBA" id="ARBA00022475"/>
    </source>
</evidence>
<feature type="transmembrane region" description="Helical" evidence="7">
    <location>
        <begin position="263"/>
        <end position="283"/>
    </location>
</feature>
<keyword evidence="10" id="KW-1185">Reference proteome</keyword>
<feature type="transmembrane region" description="Helical" evidence="7">
    <location>
        <begin position="105"/>
        <end position="128"/>
    </location>
</feature>
<feature type="transmembrane region" description="Helical" evidence="7">
    <location>
        <begin position="9"/>
        <end position="29"/>
    </location>
</feature>
<dbReference type="PANTHER" id="PTHR30193">
    <property type="entry name" value="ABC TRANSPORTER PERMEASE PROTEIN"/>
    <property type="match status" value="1"/>
</dbReference>
<dbReference type="InterPro" id="IPR051393">
    <property type="entry name" value="ABC_transporter_permease"/>
</dbReference>
<evidence type="ECO:0000256" key="7">
    <source>
        <dbReference type="RuleBase" id="RU363032"/>
    </source>
</evidence>
<comment type="subcellular location">
    <subcellularLocation>
        <location evidence="1 7">Cell membrane</location>
        <topology evidence="1 7">Multi-pass membrane protein</topology>
    </subcellularLocation>
</comment>
<name>A0ABV9QK41_9FIRM</name>
<dbReference type="Gene3D" id="1.10.3720.10">
    <property type="entry name" value="MetI-like"/>
    <property type="match status" value="1"/>
</dbReference>
<dbReference type="Pfam" id="PF00528">
    <property type="entry name" value="BPD_transp_1"/>
    <property type="match status" value="1"/>
</dbReference>
<reference evidence="10" key="1">
    <citation type="journal article" date="2019" name="Int. J. Syst. Evol. Microbiol.">
        <title>The Global Catalogue of Microorganisms (GCM) 10K type strain sequencing project: providing services to taxonomists for standard genome sequencing and annotation.</title>
        <authorList>
            <consortium name="The Broad Institute Genomics Platform"/>
            <consortium name="The Broad Institute Genome Sequencing Center for Infectious Disease"/>
            <person name="Wu L."/>
            <person name="Ma J."/>
        </authorList>
    </citation>
    <scope>NUCLEOTIDE SEQUENCE [LARGE SCALE GENOMIC DNA]</scope>
    <source>
        <strain evidence="10">CCUG 46385</strain>
    </source>
</reference>
<comment type="caution">
    <text evidence="9">The sequence shown here is derived from an EMBL/GenBank/DDBJ whole genome shotgun (WGS) entry which is preliminary data.</text>
</comment>
<evidence type="ECO:0000256" key="2">
    <source>
        <dbReference type="ARBA" id="ARBA00022448"/>
    </source>
</evidence>
<dbReference type="InterPro" id="IPR000515">
    <property type="entry name" value="MetI-like"/>
</dbReference>